<reference evidence="1 2" key="1">
    <citation type="journal article" date="2019" name="Int. J. Syst. Evol. Microbiol.">
        <title>The Global Catalogue of Microorganisms (GCM) 10K type strain sequencing project: providing services to taxonomists for standard genome sequencing and annotation.</title>
        <authorList>
            <consortium name="The Broad Institute Genomics Platform"/>
            <consortium name="The Broad Institute Genome Sequencing Center for Infectious Disease"/>
            <person name="Wu L."/>
            <person name="Ma J."/>
        </authorList>
    </citation>
    <scope>NUCLEOTIDE SEQUENCE [LARGE SCALE GENOMIC DNA]</scope>
    <source>
        <strain evidence="1 2">JCM 16374</strain>
    </source>
</reference>
<evidence type="ECO:0008006" key="3">
    <source>
        <dbReference type="Google" id="ProtNLM"/>
    </source>
</evidence>
<dbReference type="Proteomes" id="UP001500994">
    <property type="component" value="Unassembled WGS sequence"/>
</dbReference>
<comment type="caution">
    <text evidence="1">The sequence shown here is derived from an EMBL/GenBank/DDBJ whole genome shotgun (WGS) entry which is preliminary data.</text>
</comment>
<sequence>MEVDEAWTHVNPYGRFELDMNSRLDLDLSIRATVPGPRTPQDEEAATPA</sequence>
<protein>
    <recommendedName>
        <fullName evidence="3">Transposase</fullName>
    </recommendedName>
</protein>
<evidence type="ECO:0000313" key="1">
    <source>
        <dbReference type="EMBL" id="GAA2692452.1"/>
    </source>
</evidence>
<organism evidence="1 2">
    <name type="scientific">Streptomyces lunalinharesii</name>
    <dbReference type="NCBI Taxonomy" id="333384"/>
    <lineage>
        <taxon>Bacteria</taxon>
        <taxon>Bacillati</taxon>
        <taxon>Actinomycetota</taxon>
        <taxon>Actinomycetes</taxon>
        <taxon>Kitasatosporales</taxon>
        <taxon>Streptomycetaceae</taxon>
        <taxon>Streptomyces</taxon>
    </lineage>
</organism>
<gene>
    <name evidence="1" type="ORF">GCM10009864_78860</name>
</gene>
<keyword evidence="2" id="KW-1185">Reference proteome</keyword>
<name>A0ABN3T5A1_9ACTN</name>
<dbReference type="EMBL" id="BAAARK010000061">
    <property type="protein sequence ID" value="GAA2692452.1"/>
    <property type="molecule type" value="Genomic_DNA"/>
</dbReference>
<accession>A0ABN3T5A1</accession>
<proteinExistence type="predicted"/>
<dbReference type="RefSeq" id="WP_344584695.1">
    <property type="nucleotide sequence ID" value="NZ_BAAARK010000061.1"/>
</dbReference>
<evidence type="ECO:0000313" key="2">
    <source>
        <dbReference type="Proteomes" id="UP001500994"/>
    </source>
</evidence>